<comment type="caution">
    <text evidence="2">The sequence shown here is derived from an EMBL/GenBank/DDBJ whole genome shotgun (WGS) entry which is preliminary data.</text>
</comment>
<keyword evidence="1" id="KW-0472">Membrane</keyword>
<sequence>MKFEFLLKNTAFGMLLGLLIAFSTAAIIDTTASSQLRQNAVYLISAVTTLIAATLAIVGVLSNIQTQRELEAKRRHRKFLSVKSVFPNALSDACDVFERGIRLSTTYELDAQEAGIHEHNRATLKKVRIPADVTNIFRDIIEFTDDDQVAERVSGLLREYQVALARWRSLSDENLLTTETDIRMRTVFWAYLYAITASLFDIARGNSSRLETKVTATEISTAIGNVTHEGDFDAEIGLYARTFERRFETHS</sequence>
<keyword evidence="1" id="KW-1133">Transmembrane helix</keyword>
<gene>
    <name evidence="2" type="ORF">JQX14_19940</name>
</gene>
<keyword evidence="1" id="KW-0812">Transmembrane</keyword>
<feature type="transmembrane region" description="Helical" evidence="1">
    <location>
        <begin position="41"/>
        <end position="64"/>
    </location>
</feature>
<accession>A0A9Q2RU83</accession>
<dbReference type="RefSeq" id="WP_231035684.1">
    <property type="nucleotide sequence ID" value="NZ_JAJNGX010000021.1"/>
</dbReference>
<organism evidence="2 3">
    <name type="scientific">Pseudosulfitobacter pseudonitzschiae</name>
    <dbReference type="NCBI Taxonomy" id="1402135"/>
    <lineage>
        <taxon>Bacteria</taxon>
        <taxon>Pseudomonadati</taxon>
        <taxon>Pseudomonadota</taxon>
        <taxon>Alphaproteobacteria</taxon>
        <taxon>Rhodobacterales</taxon>
        <taxon>Roseobacteraceae</taxon>
        <taxon>Pseudosulfitobacter</taxon>
    </lineage>
</organism>
<reference evidence="2" key="1">
    <citation type="submission" date="2021-01" db="EMBL/GenBank/DDBJ databases">
        <title>Diatom-associated Roseobacters Show Island Model of Population Structure.</title>
        <authorList>
            <person name="Qu L."/>
            <person name="Feng X."/>
            <person name="Chen Y."/>
            <person name="Li L."/>
            <person name="Wang X."/>
            <person name="Hu Z."/>
            <person name="Wang H."/>
            <person name="Luo H."/>
        </authorList>
    </citation>
    <scope>NUCLEOTIDE SEQUENCE</scope>
    <source>
        <strain evidence="2">SM26-45</strain>
    </source>
</reference>
<dbReference type="AlphaFoldDB" id="A0A9Q2RU83"/>
<protein>
    <submittedName>
        <fullName evidence="2">Uncharacterized protein</fullName>
    </submittedName>
</protein>
<proteinExistence type="predicted"/>
<dbReference type="EMBL" id="JAFBWN010000021">
    <property type="protein sequence ID" value="MBM2356830.1"/>
    <property type="molecule type" value="Genomic_DNA"/>
</dbReference>
<evidence type="ECO:0000313" key="3">
    <source>
        <dbReference type="Proteomes" id="UP000809337"/>
    </source>
</evidence>
<name>A0A9Q2RU83_9RHOB</name>
<dbReference type="Proteomes" id="UP000809337">
    <property type="component" value="Unassembled WGS sequence"/>
</dbReference>
<evidence type="ECO:0000256" key="1">
    <source>
        <dbReference type="SAM" id="Phobius"/>
    </source>
</evidence>
<evidence type="ECO:0000313" key="2">
    <source>
        <dbReference type="EMBL" id="MBM2356830.1"/>
    </source>
</evidence>